<feature type="compositionally biased region" description="Polar residues" evidence="5">
    <location>
        <begin position="66"/>
        <end position="81"/>
    </location>
</feature>
<keyword evidence="3 6" id="KW-1133">Transmembrane helix</keyword>
<dbReference type="InterPro" id="IPR007343">
    <property type="entry name" value="Uncharacterised_pept_Zn_put"/>
</dbReference>
<dbReference type="Proteomes" id="UP001179647">
    <property type="component" value="Chromosome"/>
</dbReference>
<feature type="region of interest" description="Disordered" evidence="5">
    <location>
        <begin position="64"/>
        <end position="83"/>
    </location>
</feature>
<evidence type="ECO:0000256" key="5">
    <source>
        <dbReference type="SAM" id="MobiDB-lite"/>
    </source>
</evidence>
<keyword evidence="8" id="KW-1185">Reference proteome</keyword>
<dbReference type="EMBL" id="CP110232">
    <property type="protein sequence ID" value="WEG72809.1"/>
    <property type="molecule type" value="Genomic_DNA"/>
</dbReference>
<evidence type="ECO:0000256" key="6">
    <source>
        <dbReference type="SAM" id="Phobius"/>
    </source>
</evidence>
<feature type="compositionally biased region" description="Polar residues" evidence="5">
    <location>
        <begin position="7"/>
        <end position="24"/>
    </location>
</feature>
<feature type="region of interest" description="Disordered" evidence="5">
    <location>
        <begin position="1"/>
        <end position="25"/>
    </location>
</feature>
<reference evidence="7" key="1">
    <citation type="submission" date="2022-10" db="EMBL/GenBank/DDBJ databases">
        <title>Vagococcus sp. isolated from poultry meat.</title>
        <authorList>
            <person name="Johansson P."/>
            <person name="Bjorkroth J."/>
        </authorList>
    </citation>
    <scope>NUCLEOTIDE SEQUENCE</scope>
    <source>
        <strain evidence="7">STAA11</strain>
    </source>
</reference>
<evidence type="ECO:0000256" key="2">
    <source>
        <dbReference type="ARBA" id="ARBA00022692"/>
    </source>
</evidence>
<dbReference type="PANTHER" id="PTHR30168">
    <property type="entry name" value="PUTATIVE MEMBRANE PROTEIN YPFJ"/>
    <property type="match status" value="1"/>
</dbReference>
<dbReference type="RefSeq" id="WP_275468612.1">
    <property type="nucleotide sequence ID" value="NZ_CP110232.1"/>
</dbReference>
<organism evidence="7 8">
    <name type="scientific">Vagococcus intermedius</name>
    <dbReference type="NCBI Taxonomy" id="2991418"/>
    <lineage>
        <taxon>Bacteria</taxon>
        <taxon>Bacillati</taxon>
        <taxon>Bacillota</taxon>
        <taxon>Bacilli</taxon>
        <taxon>Lactobacillales</taxon>
        <taxon>Enterococcaceae</taxon>
        <taxon>Vagococcus</taxon>
    </lineage>
</organism>
<evidence type="ECO:0000313" key="7">
    <source>
        <dbReference type="EMBL" id="WEG72809.1"/>
    </source>
</evidence>
<name>A0AAF0I6L7_9ENTE</name>
<evidence type="ECO:0000313" key="8">
    <source>
        <dbReference type="Proteomes" id="UP001179647"/>
    </source>
</evidence>
<dbReference type="AlphaFoldDB" id="A0AAF0I6L7"/>
<evidence type="ECO:0000256" key="1">
    <source>
        <dbReference type="ARBA" id="ARBA00004167"/>
    </source>
</evidence>
<keyword evidence="2 6" id="KW-0812">Transmembrane</keyword>
<evidence type="ECO:0000256" key="3">
    <source>
        <dbReference type="ARBA" id="ARBA00022989"/>
    </source>
</evidence>
<accession>A0AAF0I6L7</accession>
<feature type="transmembrane region" description="Helical" evidence="6">
    <location>
        <begin position="36"/>
        <end position="54"/>
    </location>
</feature>
<sequence length="303" mass="33834">MKWRGGRQSNNVEDQTGRQSNRNVTGGGINGLPIGLLRGGGLGSVIIVILFFLFSGGDLTSMIGEPQTSAPRSSVTQTQSKADPERKEFVSVVFGHLEDYWGQAFAEKGQTYEQPKMVLYDGQVRTACGAADSSVGPFYCPGDKKVYLDLSFMDELVTKFKASGDFAMAYVVAHEVGHHVQEQLGVSDQMNRLRRQLPEKDYNKYQVRMELQADYYAGVWTRYIDGKTFNNQPILDVGDIDEALVAANSIGDDTLQRKFQGFVVPDSFTHGTSKQRKNWFYRGFEYGDFEHGDTFNAPNLDLN</sequence>
<dbReference type="PANTHER" id="PTHR30168:SF0">
    <property type="entry name" value="INNER MEMBRANE PROTEIN"/>
    <property type="match status" value="1"/>
</dbReference>
<proteinExistence type="predicted"/>
<protein>
    <submittedName>
        <fullName evidence="7">Zinc metallopeptidase</fullName>
    </submittedName>
</protein>
<keyword evidence="4 6" id="KW-0472">Membrane</keyword>
<comment type="subcellular location">
    <subcellularLocation>
        <location evidence="1">Membrane</location>
        <topology evidence="1">Single-pass membrane protein</topology>
    </subcellularLocation>
</comment>
<dbReference type="GO" id="GO:0016020">
    <property type="term" value="C:membrane"/>
    <property type="evidence" value="ECO:0007669"/>
    <property type="project" value="UniProtKB-SubCell"/>
</dbReference>
<dbReference type="KEGG" id="vie:OL234_07430"/>
<dbReference type="Pfam" id="PF04228">
    <property type="entry name" value="Zn_peptidase"/>
    <property type="match status" value="1"/>
</dbReference>
<dbReference type="SUPFAM" id="SSF55486">
    <property type="entry name" value="Metalloproteases ('zincins'), catalytic domain"/>
    <property type="match status" value="1"/>
</dbReference>
<gene>
    <name evidence="7" type="ORF">OL234_07430</name>
</gene>
<evidence type="ECO:0000256" key="4">
    <source>
        <dbReference type="ARBA" id="ARBA00023136"/>
    </source>
</evidence>